<dbReference type="Proteomes" id="UP000803884">
    <property type="component" value="Unassembled WGS sequence"/>
</dbReference>
<accession>A0AB34KZS6</accession>
<dbReference type="InterPro" id="IPR009644">
    <property type="entry name" value="FKTN/MNN4/W02B3.4-1"/>
</dbReference>
<evidence type="ECO:0000313" key="8">
    <source>
        <dbReference type="Proteomes" id="UP000803884"/>
    </source>
</evidence>
<dbReference type="GO" id="GO:0009100">
    <property type="term" value="P:glycoprotein metabolic process"/>
    <property type="evidence" value="ECO:0007669"/>
    <property type="project" value="UniProtKB-ARBA"/>
</dbReference>
<evidence type="ECO:0000256" key="5">
    <source>
        <dbReference type="SAM" id="SignalP"/>
    </source>
</evidence>
<dbReference type="GO" id="GO:0016020">
    <property type="term" value="C:membrane"/>
    <property type="evidence" value="ECO:0007669"/>
    <property type="project" value="UniProtKB-SubCell"/>
</dbReference>
<protein>
    <recommendedName>
        <fullName evidence="6">LicD/FKTN/FKRP nucleotidyltransferase domain-containing protein</fullName>
    </recommendedName>
</protein>
<feature type="domain" description="LicD/FKTN/FKRP nucleotidyltransferase" evidence="6">
    <location>
        <begin position="207"/>
        <end position="249"/>
    </location>
</feature>
<sequence length="280" mass="32387">MSLLSVLLHFFLALQPAVGAPTLAKRDADFESVNTHLDKNYNKKSAKQVDKYFHESTFNQHYDGRFGSASLNDEDRRSHLRALIQTWLSSMHDIGMETWLAHGTLLGWYWNRKIMPWDADLDVQISEKSMSHLADYYNMTVHHYKLPGVDDGRDFLLEINPRWLNASTADRTNRIDGRWVDTSSGLYIDITTLRHNETAEAEGIEDAMMCKDLHSYMYEQIFPLRETTFEGAAARVPFAYADVLTEEYGSESLSKTEYHNHVFDPDAMEWLPVHKDENET</sequence>
<dbReference type="Pfam" id="PF04991">
    <property type="entry name" value="LicD"/>
    <property type="match status" value="2"/>
</dbReference>
<evidence type="ECO:0000256" key="3">
    <source>
        <dbReference type="ARBA" id="ARBA00022989"/>
    </source>
</evidence>
<evidence type="ECO:0000313" key="7">
    <source>
        <dbReference type="EMBL" id="KAL1589577.1"/>
    </source>
</evidence>
<organism evidence="7 8">
    <name type="scientific">Cladosporium halotolerans</name>
    <dbReference type="NCBI Taxonomy" id="1052096"/>
    <lineage>
        <taxon>Eukaryota</taxon>
        <taxon>Fungi</taxon>
        <taxon>Dikarya</taxon>
        <taxon>Ascomycota</taxon>
        <taxon>Pezizomycotina</taxon>
        <taxon>Dothideomycetes</taxon>
        <taxon>Dothideomycetidae</taxon>
        <taxon>Cladosporiales</taxon>
        <taxon>Cladosporiaceae</taxon>
        <taxon>Cladosporium</taxon>
    </lineage>
</organism>
<evidence type="ECO:0000259" key="6">
    <source>
        <dbReference type="Pfam" id="PF04991"/>
    </source>
</evidence>
<dbReference type="PANTHER" id="PTHR15407:SF32">
    <property type="entry name" value="PROTEIN (MNN4), PUTATIVE (AFU_ORTHOLOGUE AFUA_1G03790)-RELATED"/>
    <property type="match status" value="1"/>
</dbReference>
<feature type="chain" id="PRO_5044189150" description="LicD/FKTN/FKRP nucleotidyltransferase domain-containing protein" evidence="5">
    <location>
        <begin position="20"/>
        <end position="280"/>
    </location>
</feature>
<keyword evidence="5" id="KW-0732">Signal</keyword>
<name>A0AB34KZS6_9PEZI</name>
<keyword evidence="8" id="KW-1185">Reference proteome</keyword>
<dbReference type="EMBL" id="JAAQHG020000004">
    <property type="protein sequence ID" value="KAL1589577.1"/>
    <property type="molecule type" value="Genomic_DNA"/>
</dbReference>
<dbReference type="AlphaFoldDB" id="A0AB34KZS6"/>
<dbReference type="InterPro" id="IPR007074">
    <property type="entry name" value="LicD/FKTN/FKRP_NTP_transf"/>
</dbReference>
<dbReference type="RefSeq" id="XP_069232682.1">
    <property type="nucleotide sequence ID" value="XM_069370390.1"/>
</dbReference>
<gene>
    <name evidence="7" type="ORF">WHR41_01784</name>
</gene>
<keyword evidence="3" id="KW-1133">Transmembrane helix</keyword>
<feature type="signal peptide" evidence="5">
    <location>
        <begin position="1"/>
        <end position="19"/>
    </location>
</feature>
<feature type="domain" description="LicD/FKTN/FKRP nucleotidyltransferase" evidence="6">
    <location>
        <begin position="95"/>
        <end position="195"/>
    </location>
</feature>
<comment type="subcellular location">
    <subcellularLocation>
        <location evidence="1">Membrane</location>
        <topology evidence="1">Single-pass membrane protein</topology>
    </subcellularLocation>
</comment>
<keyword evidence="4" id="KW-0472">Membrane</keyword>
<evidence type="ECO:0000256" key="2">
    <source>
        <dbReference type="ARBA" id="ARBA00022692"/>
    </source>
</evidence>
<reference evidence="7 8" key="1">
    <citation type="journal article" date="2020" name="Microbiol. Resour. Announc.">
        <title>Draft Genome Sequence of a Cladosporium Species Isolated from the Mesophotic Ascidian Didemnum maculosum.</title>
        <authorList>
            <person name="Gioti A."/>
            <person name="Siaperas R."/>
            <person name="Nikolaivits E."/>
            <person name="Le Goff G."/>
            <person name="Ouazzani J."/>
            <person name="Kotoulas G."/>
            <person name="Topakas E."/>
        </authorList>
    </citation>
    <scope>NUCLEOTIDE SEQUENCE [LARGE SCALE GENOMIC DNA]</scope>
    <source>
        <strain evidence="7 8">TM138-S3</strain>
    </source>
</reference>
<evidence type="ECO:0000256" key="4">
    <source>
        <dbReference type="ARBA" id="ARBA00023136"/>
    </source>
</evidence>
<dbReference type="PANTHER" id="PTHR15407">
    <property type="entry name" value="FUKUTIN-RELATED"/>
    <property type="match status" value="1"/>
</dbReference>
<comment type="caution">
    <text evidence="7">The sequence shown here is derived from an EMBL/GenBank/DDBJ whole genome shotgun (WGS) entry which is preliminary data.</text>
</comment>
<evidence type="ECO:0000256" key="1">
    <source>
        <dbReference type="ARBA" id="ARBA00004167"/>
    </source>
</evidence>
<dbReference type="GeneID" id="96003228"/>
<keyword evidence="2" id="KW-0812">Transmembrane</keyword>
<proteinExistence type="predicted"/>